<dbReference type="PROSITE" id="PS50942">
    <property type="entry name" value="ENTH"/>
    <property type="match status" value="1"/>
</dbReference>
<dbReference type="GO" id="GO:0005768">
    <property type="term" value="C:endosome"/>
    <property type="evidence" value="ECO:0007669"/>
    <property type="project" value="TreeGrafter"/>
</dbReference>
<evidence type="ECO:0000259" key="8">
    <source>
        <dbReference type="PROSITE" id="PS50942"/>
    </source>
</evidence>
<feature type="compositionally biased region" description="Low complexity" evidence="7">
    <location>
        <begin position="478"/>
        <end position="493"/>
    </location>
</feature>
<protein>
    <submittedName>
        <fullName evidence="9">Epsin 2</fullName>
    </submittedName>
</protein>
<evidence type="ECO:0000256" key="3">
    <source>
        <dbReference type="ARBA" id="ARBA00022490"/>
    </source>
</evidence>
<keyword evidence="6" id="KW-0446">Lipid-binding</keyword>
<feature type="region of interest" description="Disordered" evidence="7">
    <location>
        <begin position="407"/>
        <end position="450"/>
    </location>
</feature>
<feature type="region of interest" description="Disordered" evidence="7">
    <location>
        <begin position="279"/>
        <end position="380"/>
    </location>
</feature>
<feature type="compositionally biased region" description="Low complexity" evidence="7">
    <location>
        <begin position="422"/>
        <end position="437"/>
    </location>
</feature>
<keyword evidence="4" id="KW-0597">Phosphoprotein</keyword>
<evidence type="ECO:0000256" key="2">
    <source>
        <dbReference type="ARBA" id="ARBA00010130"/>
    </source>
</evidence>
<evidence type="ECO:0000256" key="4">
    <source>
        <dbReference type="ARBA" id="ARBA00022553"/>
    </source>
</evidence>
<sequence length="593" mass="63111">MTTSSIRRQMKNIVNNYSEAEIKVREATSNDPWGPSSSLMTEIADLTYNVVAFSEIMSMIWKRLNDHGKNWRHVYKALTLLDYLIKTGSERVAQQCKENIFAIQTLKDFQYIDRDGKDQGINVREKSKQLVSLLKDDERLKAERAQALKTKERMAQVAIGVGSNQISFGRGSSQPNLSTSYSEQEYGKSGGSPASYHGSTSPRVSSELEQARPQTSGEEELQLQLALAMSREVAEQEERLRRGDDLRLQMALEESRRDTVKIPKKKEHAALLDLMDALPSSATPAPKGEPWKPPAAVNKADPWGGPPVSTATSDPWQSFGAKPATSVDPWGAPATSSAAQPLPKNADPWAPSQPSSVATKTAVDPWGPAPVNKPISASGSKSFDLFSNLNGTIKDDFSEFDTLRTSNKQGSALSAQNSGTTSPDLSDSLPASSSSCSKQSGARRTPESFLGPNAALVNLDSLVSKPPQPAPSLNPFLAPGSSSSSSASPSPAAVNPFQVNQPQPLTLNQMRASPILGGSLSFNAAPGLEPGPLPSVAPVALPPLPAVGPVTSLTRMGPGVSVGTMGSVAQPVHHPGIPPSISQPANATNPFLL</sequence>
<reference evidence="9" key="2">
    <citation type="submission" date="2017-04" db="EMBL/GenBank/DDBJ databases">
        <title>Venomic assessment of a copperhead snake (Agkistrodon contortrix) produced by parthenogenesis.</title>
        <authorList>
            <person name="Calvete J.J."/>
            <person name="Casewell N."/>
            <person name="Wuster W."/>
            <person name="Rokyta D.R."/>
            <person name="Storey D."/>
            <person name="Smith C.S."/>
            <person name="Schuett G.W."/>
            <person name="Booth W."/>
        </authorList>
    </citation>
    <scope>NUCLEOTIDE SEQUENCE</scope>
    <source>
        <strain evidence="9">KW1091</strain>
        <tissue evidence="9">Venom gland</tissue>
    </source>
</reference>
<dbReference type="GO" id="GO:0006897">
    <property type="term" value="P:endocytosis"/>
    <property type="evidence" value="ECO:0007669"/>
    <property type="project" value="TreeGrafter"/>
</dbReference>
<dbReference type="SUPFAM" id="SSF48464">
    <property type="entry name" value="ENTH/VHS domain"/>
    <property type="match status" value="1"/>
</dbReference>
<dbReference type="InterPro" id="IPR013809">
    <property type="entry name" value="ENTH"/>
</dbReference>
<dbReference type="FunFam" id="1.25.40.90:FF:000002">
    <property type="entry name" value="epsin-2 isoform X1"/>
    <property type="match status" value="1"/>
</dbReference>
<dbReference type="EMBL" id="GDAY02000805">
    <property type="protein sequence ID" value="JAV50622.1"/>
    <property type="molecule type" value="Transcribed_RNA"/>
</dbReference>
<dbReference type="GO" id="GO:0030276">
    <property type="term" value="F:clathrin binding"/>
    <property type="evidence" value="ECO:0007669"/>
    <property type="project" value="TreeGrafter"/>
</dbReference>
<name>A0A1W7RHJ8_AGKCO</name>
<evidence type="ECO:0000256" key="5">
    <source>
        <dbReference type="ARBA" id="ARBA00022737"/>
    </source>
</evidence>
<dbReference type="Gene3D" id="1.25.40.90">
    <property type="match status" value="1"/>
</dbReference>
<evidence type="ECO:0000256" key="1">
    <source>
        <dbReference type="ARBA" id="ARBA00004496"/>
    </source>
</evidence>
<dbReference type="SMART" id="SM00726">
    <property type="entry name" value="UIM"/>
    <property type="match status" value="2"/>
</dbReference>
<proteinExistence type="inferred from homology"/>
<dbReference type="PROSITE" id="PS50330">
    <property type="entry name" value="UIM"/>
    <property type="match status" value="2"/>
</dbReference>
<feature type="compositionally biased region" description="Polar residues" evidence="7">
    <location>
        <begin position="407"/>
        <end position="421"/>
    </location>
</feature>
<dbReference type="GO" id="GO:0005543">
    <property type="term" value="F:phospholipid binding"/>
    <property type="evidence" value="ECO:0007669"/>
    <property type="project" value="TreeGrafter"/>
</dbReference>
<keyword evidence="3" id="KW-0963">Cytoplasm</keyword>
<dbReference type="PANTHER" id="PTHR12276">
    <property type="entry name" value="EPSIN/ENT-RELATED"/>
    <property type="match status" value="1"/>
</dbReference>
<dbReference type="CDD" id="cd16990">
    <property type="entry name" value="ENTH_Epsin"/>
    <property type="match status" value="1"/>
</dbReference>
<feature type="domain" description="ENTH" evidence="8">
    <location>
        <begin position="12"/>
        <end position="144"/>
    </location>
</feature>
<dbReference type="PANTHER" id="PTHR12276:SF50">
    <property type="entry name" value="EPSIN-2"/>
    <property type="match status" value="1"/>
</dbReference>
<dbReference type="AlphaFoldDB" id="A0A1W7RHJ8"/>
<keyword evidence="5" id="KW-0677">Repeat</keyword>
<comment type="similarity">
    <text evidence="2">Belongs to the epsin family.</text>
</comment>
<feature type="region of interest" description="Disordered" evidence="7">
    <location>
        <begin position="462"/>
        <end position="499"/>
    </location>
</feature>
<dbReference type="SMART" id="SM00273">
    <property type="entry name" value="ENTH"/>
    <property type="match status" value="1"/>
</dbReference>
<comment type="subcellular location">
    <subcellularLocation>
        <location evidence="1">Cytoplasm</location>
    </subcellularLocation>
</comment>
<feature type="region of interest" description="Disordered" evidence="7">
    <location>
        <begin position="168"/>
        <end position="219"/>
    </location>
</feature>
<dbReference type="InterPro" id="IPR003903">
    <property type="entry name" value="UIM_dom"/>
</dbReference>
<organism evidence="9">
    <name type="scientific">Agkistrodon contortrix contortrix</name>
    <name type="common">Southern copperhead</name>
    <dbReference type="NCBI Taxonomy" id="8713"/>
    <lineage>
        <taxon>Eukaryota</taxon>
        <taxon>Metazoa</taxon>
        <taxon>Chordata</taxon>
        <taxon>Craniata</taxon>
        <taxon>Vertebrata</taxon>
        <taxon>Euteleostomi</taxon>
        <taxon>Lepidosauria</taxon>
        <taxon>Squamata</taxon>
        <taxon>Bifurcata</taxon>
        <taxon>Unidentata</taxon>
        <taxon>Episquamata</taxon>
        <taxon>Toxicofera</taxon>
        <taxon>Serpentes</taxon>
        <taxon>Colubroidea</taxon>
        <taxon>Viperidae</taxon>
        <taxon>Crotalinae</taxon>
        <taxon>Agkistrodon</taxon>
    </lineage>
</organism>
<dbReference type="GO" id="GO:0005886">
    <property type="term" value="C:plasma membrane"/>
    <property type="evidence" value="ECO:0007669"/>
    <property type="project" value="TreeGrafter"/>
</dbReference>
<reference evidence="9" key="1">
    <citation type="journal article" date="2015" name="G3 (Bethesda)">
        <title>Post-transcriptional mechanisms contribute little to phenotypic variation in snake venoms.</title>
        <authorList>
            <person name="Rokyta D.R."/>
            <person name="Margres M.J."/>
            <person name="Calvin K."/>
        </authorList>
    </citation>
    <scope>NUCLEOTIDE SEQUENCE</scope>
    <source>
        <strain evidence="9">KW1091</strain>
        <tissue evidence="9">Venom gland</tissue>
    </source>
</reference>
<evidence type="ECO:0000256" key="6">
    <source>
        <dbReference type="ARBA" id="ARBA00023121"/>
    </source>
</evidence>
<feature type="compositionally biased region" description="Polar residues" evidence="7">
    <location>
        <begin position="197"/>
        <end position="216"/>
    </location>
</feature>
<evidence type="ECO:0000313" key="9">
    <source>
        <dbReference type="EMBL" id="JAV50622.1"/>
    </source>
</evidence>
<dbReference type="InterPro" id="IPR008942">
    <property type="entry name" value="ENTH_VHS"/>
</dbReference>
<dbReference type="GO" id="GO:0030125">
    <property type="term" value="C:clathrin vesicle coat"/>
    <property type="evidence" value="ECO:0007669"/>
    <property type="project" value="TreeGrafter"/>
</dbReference>
<dbReference type="Pfam" id="PF01417">
    <property type="entry name" value="ENTH"/>
    <property type="match status" value="1"/>
</dbReference>
<feature type="compositionally biased region" description="Polar residues" evidence="7">
    <location>
        <begin position="168"/>
        <end position="183"/>
    </location>
</feature>
<evidence type="ECO:0000256" key="7">
    <source>
        <dbReference type="SAM" id="MobiDB-lite"/>
    </source>
</evidence>
<accession>A0A1W7RHJ8</accession>